<reference evidence="6" key="1">
    <citation type="submission" date="2018-06" db="EMBL/GenBank/DDBJ databases">
        <authorList>
            <person name="Zhirakovskaya E."/>
        </authorList>
    </citation>
    <scope>NUCLEOTIDE SEQUENCE</scope>
</reference>
<keyword evidence="3" id="KW-0479">Metal-binding</keyword>
<dbReference type="EC" id="3.4.11.18" evidence="6"/>
<dbReference type="CDD" id="cd01086">
    <property type="entry name" value="MetAP1"/>
    <property type="match status" value="1"/>
</dbReference>
<dbReference type="PRINTS" id="PR00599">
    <property type="entry name" value="MAPEPTIDASE"/>
</dbReference>
<accession>A0A3B0RSC0</accession>
<dbReference type="EMBL" id="UOED01000025">
    <property type="protein sequence ID" value="VAV87423.1"/>
    <property type="molecule type" value="Genomic_DNA"/>
</dbReference>
<dbReference type="InterPro" id="IPR002467">
    <property type="entry name" value="Pept_M24A_MAP1"/>
</dbReference>
<dbReference type="NCBIfam" id="TIGR00500">
    <property type="entry name" value="met_pdase_I"/>
    <property type="match status" value="1"/>
</dbReference>
<dbReference type="PROSITE" id="PS00680">
    <property type="entry name" value="MAP_1"/>
    <property type="match status" value="1"/>
</dbReference>
<evidence type="ECO:0000259" key="5">
    <source>
        <dbReference type="Pfam" id="PF00557"/>
    </source>
</evidence>
<keyword evidence="2" id="KW-0645">Protease</keyword>
<name>A0A3B0RSC0_9ZZZZ</name>
<dbReference type="SUPFAM" id="SSF55920">
    <property type="entry name" value="Creatinase/aminopeptidase"/>
    <property type="match status" value="1"/>
</dbReference>
<protein>
    <submittedName>
        <fullName evidence="6">Methionine aminopeptidase</fullName>
        <ecNumber evidence="6">3.4.11.18</ecNumber>
    </submittedName>
</protein>
<dbReference type="Pfam" id="PF00557">
    <property type="entry name" value="Peptidase_M24"/>
    <property type="match status" value="1"/>
</dbReference>
<dbReference type="PANTHER" id="PTHR43330:SF27">
    <property type="entry name" value="METHIONINE AMINOPEPTIDASE"/>
    <property type="match status" value="1"/>
</dbReference>
<keyword evidence="1 6" id="KW-0031">Aminopeptidase</keyword>
<keyword evidence="4 6" id="KW-0378">Hydrolase</keyword>
<proteinExistence type="inferred from homology"/>
<dbReference type="PANTHER" id="PTHR43330">
    <property type="entry name" value="METHIONINE AMINOPEPTIDASE"/>
    <property type="match status" value="1"/>
</dbReference>
<dbReference type="GO" id="GO:0004239">
    <property type="term" value="F:initiator methionyl aminopeptidase activity"/>
    <property type="evidence" value="ECO:0007669"/>
    <property type="project" value="UniProtKB-EC"/>
</dbReference>
<gene>
    <name evidence="6" type="ORF">MNBD_ALPHA02-1911</name>
</gene>
<organism evidence="6">
    <name type="scientific">hydrothermal vent metagenome</name>
    <dbReference type="NCBI Taxonomy" id="652676"/>
    <lineage>
        <taxon>unclassified sequences</taxon>
        <taxon>metagenomes</taxon>
        <taxon>ecological metagenomes</taxon>
    </lineage>
</organism>
<dbReference type="InterPro" id="IPR001714">
    <property type="entry name" value="Pept_M24_MAP"/>
</dbReference>
<dbReference type="GO" id="GO:0070006">
    <property type="term" value="F:metalloaminopeptidase activity"/>
    <property type="evidence" value="ECO:0007669"/>
    <property type="project" value="InterPro"/>
</dbReference>
<evidence type="ECO:0000256" key="1">
    <source>
        <dbReference type="ARBA" id="ARBA00022438"/>
    </source>
</evidence>
<dbReference type="HAMAP" id="MF_01974">
    <property type="entry name" value="MetAP_1"/>
    <property type="match status" value="1"/>
</dbReference>
<dbReference type="InterPro" id="IPR000994">
    <property type="entry name" value="Pept_M24"/>
</dbReference>
<evidence type="ECO:0000256" key="3">
    <source>
        <dbReference type="ARBA" id="ARBA00022723"/>
    </source>
</evidence>
<dbReference type="GO" id="GO:0005829">
    <property type="term" value="C:cytosol"/>
    <property type="evidence" value="ECO:0007669"/>
    <property type="project" value="TreeGrafter"/>
</dbReference>
<evidence type="ECO:0000256" key="2">
    <source>
        <dbReference type="ARBA" id="ARBA00022670"/>
    </source>
</evidence>
<sequence length="281" mass="30982">MLKRIYSFPTHRIRKHLEDYPYGPITLHTKGDFQSMAKIGRIAADVLDFITPHIIPGNSTAELDRRIHEYMTERGVIAATIDYHGYRHASCISVNHVAVHGVPSKTKLLKEGDIVNIDVTPRLHGPASSHWHGDSSRMYMVGDIIPVKARRLIEATERSLAAGIAAARPGNRLGEIGIACEQVAKDYGYRIATDFCGHGIGLTFHDNPEVIHVEPEHMGPVLLPGMIFTIEPILNIGRPDVKTLNDGWTVVTKDRKLSAQAEHTVGITQDGLVIFTEPAGI</sequence>
<dbReference type="AlphaFoldDB" id="A0A3B0RSC0"/>
<dbReference type="Gene3D" id="3.90.230.10">
    <property type="entry name" value="Creatinase/methionine aminopeptidase superfamily"/>
    <property type="match status" value="1"/>
</dbReference>
<dbReference type="InterPro" id="IPR036005">
    <property type="entry name" value="Creatinase/aminopeptidase-like"/>
</dbReference>
<dbReference type="GO" id="GO:0046872">
    <property type="term" value="F:metal ion binding"/>
    <property type="evidence" value="ECO:0007669"/>
    <property type="project" value="UniProtKB-KW"/>
</dbReference>
<dbReference type="GO" id="GO:0006508">
    <property type="term" value="P:proteolysis"/>
    <property type="evidence" value="ECO:0007669"/>
    <property type="project" value="UniProtKB-KW"/>
</dbReference>
<evidence type="ECO:0000256" key="4">
    <source>
        <dbReference type="ARBA" id="ARBA00022801"/>
    </source>
</evidence>
<evidence type="ECO:0000313" key="6">
    <source>
        <dbReference type="EMBL" id="VAV87423.1"/>
    </source>
</evidence>
<feature type="domain" description="Peptidase M24" evidence="5">
    <location>
        <begin position="35"/>
        <end position="268"/>
    </location>
</feature>